<evidence type="ECO:0000256" key="6">
    <source>
        <dbReference type="ARBA" id="ARBA00022842"/>
    </source>
</evidence>
<dbReference type="Proteomes" id="UP000475117">
    <property type="component" value="Chromosome"/>
</dbReference>
<comment type="cofactor">
    <cofactor evidence="1">
        <name>Mg(2+)</name>
        <dbReference type="ChEBI" id="CHEBI:18420"/>
    </cofactor>
</comment>
<keyword evidence="4" id="KW-0479">Metal-binding</keyword>
<dbReference type="PANTHER" id="PTHR33653:SF1">
    <property type="entry name" value="RIBONUCLEASE VAPC2"/>
    <property type="match status" value="1"/>
</dbReference>
<accession>A0A6B3LD83</accession>
<dbReference type="Pfam" id="PF01850">
    <property type="entry name" value="PIN"/>
    <property type="match status" value="1"/>
</dbReference>
<evidence type="ECO:0000256" key="3">
    <source>
        <dbReference type="ARBA" id="ARBA00022722"/>
    </source>
</evidence>
<dbReference type="InterPro" id="IPR050556">
    <property type="entry name" value="Type_II_TA_system_RNase"/>
</dbReference>
<dbReference type="AlphaFoldDB" id="A0A6B3LD83"/>
<evidence type="ECO:0000256" key="7">
    <source>
        <dbReference type="ARBA" id="ARBA00038093"/>
    </source>
</evidence>
<dbReference type="Gene3D" id="3.40.50.1010">
    <property type="entry name" value="5'-nuclease"/>
    <property type="match status" value="1"/>
</dbReference>
<dbReference type="RefSeq" id="WP_164364848.1">
    <property type="nucleotide sequence ID" value="NZ_CP066776.1"/>
</dbReference>
<name>A0A6B3LD83_9BACT</name>
<evidence type="ECO:0000313" key="10">
    <source>
        <dbReference type="Proteomes" id="UP000475117"/>
    </source>
</evidence>
<comment type="similarity">
    <text evidence="7">Belongs to the PINc/VapC protein family.</text>
</comment>
<feature type="domain" description="PIN" evidence="8">
    <location>
        <begin position="8"/>
        <end position="125"/>
    </location>
</feature>
<keyword evidence="6" id="KW-0460">Magnesium</keyword>
<organism evidence="9 10">
    <name type="scientific">Sulfuriroseicoccus oceanibius</name>
    <dbReference type="NCBI Taxonomy" id="2707525"/>
    <lineage>
        <taxon>Bacteria</taxon>
        <taxon>Pseudomonadati</taxon>
        <taxon>Verrucomicrobiota</taxon>
        <taxon>Verrucomicrobiia</taxon>
        <taxon>Verrucomicrobiales</taxon>
        <taxon>Verrucomicrobiaceae</taxon>
        <taxon>Sulfuriroseicoccus</taxon>
    </lineage>
</organism>
<dbReference type="InterPro" id="IPR029060">
    <property type="entry name" value="PIN-like_dom_sf"/>
</dbReference>
<evidence type="ECO:0000256" key="1">
    <source>
        <dbReference type="ARBA" id="ARBA00001946"/>
    </source>
</evidence>
<keyword evidence="3" id="KW-0540">Nuclease</keyword>
<dbReference type="SUPFAM" id="SSF88723">
    <property type="entry name" value="PIN domain-like"/>
    <property type="match status" value="1"/>
</dbReference>
<dbReference type="KEGG" id="soa:G3M56_000345"/>
<dbReference type="GO" id="GO:0004518">
    <property type="term" value="F:nuclease activity"/>
    <property type="evidence" value="ECO:0007669"/>
    <property type="project" value="UniProtKB-KW"/>
</dbReference>
<sequence>MNADTSLVLVDSCCWIEALRKDGRIEVKMAVKYLLDEYKALLCGPVEYEVLSGARKNERDELRAYFNVLPYRPSDHKIWRKAAESAWKLRDAGVKAPHNDVIIATIAAEFGYRIFSIDKHFELMAGVLGFSLYVPGYGGLYNPE</sequence>
<dbReference type="GO" id="GO:0046872">
    <property type="term" value="F:metal ion binding"/>
    <property type="evidence" value="ECO:0007669"/>
    <property type="project" value="UniProtKB-KW"/>
</dbReference>
<evidence type="ECO:0000259" key="8">
    <source>
        <dbReference type="Pfam" id="PF01850"/>
    </source>
</evidence>
<dbReference type="PANTHER" id="PTHR33653">
    <property type="entry name" value="RIBONUCLEASE VAPC2"/>
    <property type="match status" value="1"/>
</dbReference>
<dbReference type="EMBL" id="CP066776">
    <property type="protein sequence ID" value="QQL45072.1"/>
    <property type="molecule type" value="Genomic_DNA"/>
</dbReference>
<reference evidence="9 10" key="1">
    <citation type="submission" date="2020-12" db="EMBL/GenBank/DDBJ databases">
        <title>Sulforoseuscoccus oceanibium gen. nov., sp. nov., a representative of the phylum Verrucomicrobia with special cytoplasmic membrane, and proposal of Sulforoseuscoccusaceae fam. nov.</title>
        <authorList>
            <person name="Xi F."/>
        </authorList>
    </citation>
    <scope>NUCLEOTIDE SEQUENCE [LARGE SCALE GENOMIC DNA]</scope>
    <source>
        <strain evidence="9 10">T37</strain>
    </source>
</reference>
<protein>
    <submittedName>
        <fullName evidence="9">PIN domain-containing protein</fullName>
    </submittedName>
</protein>
<proteinExistence type="inferred from homology"/>
<evidence type="ECO:0000256" key="2">
    <source>
        <dbReference type="ARBA" id="ARBA00022649"/>
    </source>
</evidence>
<keyword evidence="5" id="KW-0378">Hydrolase</keyword>
<evidence type="ECO:0000256" key="4">
    <source>
        <dbReference type="ARBA" id="ARBA00022723"/>
    </source>
</evidence>
<dbReference type="InterPro" id="IPR002716">
    <property type="entry name" value="PIN_dom"/>
</dbReference>
<evidence type="ECO:0000256" key="5">
    <source>
        <dbReference type="ARBA" id="ARBA00022801"/>
    </source>
</evidence>
<gene>
    <name evidence="9" type="ORF">G3M56_000345</name>
</gene>
<evidence type="ECO:0000313" key="9">
    <source>
        <dbReference type="EMBL" id="QQL45072.1"/>
    </source>
</evidence>
<keyword evidence="2" id="KW-1277">Toxin-antitoxin system</keyword>
<dbReference type="GO" id="GO:0016787">
    <property type="term" value="F:hydrolase activity"/>
    <property type="evidence" value="ECO:0007669"/>
    <property type="project" value="UniProtKB-KW"/>
</dbReference>
<keyword evidence="10" id="KW-1185">Reference proteome</keyword>